<feature type="region of interest" description="Disordered" evidence="5">
    <location>
        <begin position="235"/>
        <end position="254"/>
    </location>
</feature>
<protein>
    <submittedName>
        <fullName evidence="8">FUSC family protein</fullName>
    </submittedName>
</protein>
<reference evidence="9" key="1">
    <citation type="journal article" date="2019" name="Int. J. Syst. Evol. Microbiol.">
        <title>The Global Catalogue of Microorganisms (GCM) 10K type strain sequencing project: providing services to taxonomists for standard genome sequencing and annotation.</title>
        <authorList>
            <consortium name="The Broad Institute Genomics Platform"/>
            <consortium name="The Broad Institute Genome Sequencing Center for Infectious Disease"/>
            <person name="Wu L."/>
            <person name="Ma J."/>
        </authorList>
    </citation>
    <scope>NUCLEOTIDE SEQUENCE [LARGE SCALE GENOMIC DNA]</scope>
    <source>
        <strain evidence="9">CCUG 53903</strain>
    </source>
</reference>
<comment type="subcellular location">
    <subcellularLocation>
        <location evidence="1">Membrane</location>
        <topology evidence="1">Multi-pass membrane protein</topology>
    </subcellularLocation>
</comment>
<dbReference type="Proteomes" id="UP001596058">
    <property type="component" value="Unassembled WGS sequence"/>
</dbReference>
<evidence type="ECO:0000313" key="9">
    <source>
        <dbReference type="Proteomes" id="UP001596058"/>
    </source>
</evidence>
<feature type="transmembrane region" description="Helical" evidence="6">
    <location>
        <begin position="67"/>
        <end position="86"/>
    </location>
</feature>
<feature type="transmembrane region" description="Helical" evidence="6">
    <location>
        <begin position="436"/>
        <end position="455"/>
    </location>
</feature>
<evidence type="ECO:0000256" key="5">
    <source>
        <dbReference type="SAM" id="MobiDB-lite"/>
    </source>
</evidence>
<evidence type="ECO:0000256" key="2">
    <source>
        <dbReference type="ARBA" id="ARBA00022692"/>
    </source>
</evidence>
<proteinExistence type="predicted"/>
<keyword evidence="9" id="KW-1185">Reference proteome</keyword>
<feature type="transmembrane region" description="Helical" evidence="6">
    <location>
        <begin position="144"/>
        <end position="164"/>
    </location>
</feature>
<evidence type="ECO:0000256" key="3">
    <source>
        <dbReference type="ARBA" id="ARBA00022989"/>
    </source>
</evidence>
<evidence type="ECO:0000256" key="4">
    <source>
        <dbReference type="ARBA" id="ARBA00023136"/>
    </source>
</evidence>
<feature type="domain" description="Integral membrane bound transporter" evidence="7">
    <location>
        <begin position="354"/>
        <end position="479"/>
    </location>
</feature>
<keyword evidence="3 6" id="KW-1133">Transmembrane helix</keyword>
<dbReference type="RefSeq" id="WP_379522849.1">
    <property type="nucleotide sequence ID" value="NZ_JBHSPA010000093.1"/>
</dbReference>
<comment type="caution">
    <text evidence="8">The sequence shown here is derived from an EMBL/GenBank/DDBJ whole genome shotgun (WGS) entry which is preliminary data.</text>
</comment>
<evidence type="ECO:0000313" key="8">
    <source>
        <dbReference type="EMBL" id="MFC5833422.1"/>
    </source>
</evidence>
<accession>A0ABW1D793</accession>
<organism evidence="8 9">
    <name type="scientific">Nonomuraea insulae</name>
    <dbReference type="NCBI Taxonomy" id="1616787"/>
    <lineage>
        <taxon>Bacteria</taxon>
        <taxon>Bacillati</taxon>
        <taxon>Actinomycetota</taxon>
        <taxon>Actinomycetes</taxon>
        <taxon>Streptosporangiales</taxon>
        <taxon>Streptosporangiaceae</taxon>
        <taxon>Nonomuraea</taxon>
    </lineage>
</organism>
<evidence type="ECO:0000259" key="7">
    <source>
        <dbReference type="Pfam" id="PF13515"/>
    </source>
</evidence>
<keyword evidence="2 6" id="KW-0812">Transmembrane</keyword>
<feature type="transmembrane region" description="Helical" evidence="6">
    <location>
        <begin position="43"/>
        <end position="60"/>
    </location>
</feature>
<feature type="transmembrane region" description="Helical" evidence="6">
    <location>
        <begin position="20"/>
        <end position="37"/>
    </location>
</feature>
<sequence>MPVRSALRLRPLGDVWHKPALSSVAALAVVLLGLLWLGRLDLVLYGAAGAMCALYGHGLPYAARARALAWVVLGMVSGTGVALVTAALTDSVAVRVAVAAALAGLHKAACDATRVGPPGNVVLTFIAASAAFVPQRLADVPLHVGVGLLGGAVAWAVGMAPGLVRRDGPERVAVARALESTARLLRARTHDDDLHQVRAAAAAVNAAWQTLLHSGDRREELRRLLVRAESAAAAVTNTAPSSTGTAGAADTTGAADPTDAADAAGAAVGLVPGARGAEVLVAWAQALRKGRAVPVPPARDAQLMADERAELAGVAVEAPCGAARRRFVAEVARIVVEVARRWRSVVTVTAGAALAGWASMALGVGRPYWAVVTAAAVFAANTTLSWSRAVQRVVGNLLGVALFTLLAPVTRLGALALVVAVLVMQFVTEAAVTRNYWLGSVFVTPTAILMTEFAGAQPVPVLVADRWLDTCVGAAAGLLACVLLPDRRAARRVREGFDRLERAMAEIAPPAQRAAARNRLRAALVELREAVDTASGEWWSTALPQERIVAAERAGHHRLAELAS</sequence>
<evidence type="ECO:0000256" key="1">
    <source>
        <dbReference type="ARBA" id="ARBA00004141"/>
    </source>
</evidence>
<feature type="transmembrane region" description="Helical" evidence="6">
    <location>
        <begin position="467"/>
        <end position="484"/>
    </location>
</feature>
<dbReference type="Pfam" id="PF13515">
    <property type="entry name" value="FUSC_2"/>
    <property type="match status" value="1"/>
</dbReference>
<feature type="transmembrane region" description="Helical" evidence="6">
    <location>
        <begin position="398"/>
        <end position="424"/>
    </location>
</feature>
<feature type="transmembrane region" description="Helical" evidence="6">
    <location>
        <begin position="368"/>
        <end position="386"/>
    </location>
</feature>
<dbReference type="InterPro" id="IPR049453">
    <property type="entry name" value="Memb_transporter_dom"/>
</dbReference>
<evidence type="ECO:0000256" key="6">
    <source>
        <dbReference type="SAM" id="Phobius"/>
    </source>
</evidence>
<name>A0ABW1D793_9ACTN</name>
<keyword evidence="4 6" id="KW-0472">Membrane</keyword>
<gene>
    <name evidence="8" type="ORF">ACFPZ3_57050</name>
</gene>
<dbReference type="EMBL" id="JBHSPA010000093">
    <property type="protein sequence ID" value="MFC5833422.1"/>
    <property type="molecule type" value="Genomic_DNA"/>
</dbReference>